<reference evidence="1" key="1">
    <citation type="submission" date="2022-02" db="EMBL/GenBank/DDBJ databases">
        <title>Plant Genome Project.</title>
        <authorList>
            <person name="Zhang R.-G."/>
        </authorList>
    </citation>
    <scope>NUCLEOTIDE SEQUENCE</scope>
    <source>
        <strain evidence="1">AT1</strain>
    </source>
</reference>
<name>A0ACC0L602_RHOML</name>
<sequence>MLNSGNDGPAFESSQGFKVQSLTTRQFLPEVGGELSNSGNDQYNSRSSQGCNGPYEKTNQFPQYAGLMLNSGNSGPGFKSSQGFKGHSLTTKQFLPEVGGGLSNSGNDQYCCQVLKGAMVLLQRQISFHNMQAFVSNREVDRCKLSGQLHNRTCLMLNSGNAGPGFESSQRFKGQSLTTKQFLPEVGGELSNSGNNQYNSRSSQGCNGPPEKTNQFPQYAGLMLNSCNDGPGFESSHGFKGQSLTTKQFLPEVGVITTFPDEELELRNRKRKSQESQMATSESISDVLEKGSIAENVVPDAAQSMSGERRCITVPQFQFSVEVPGATDSFLLKRIIMRKLEEQVDILLRVKKDEDETIIQSETVFPHESWPKSKPSQSPVPVYVNVLHQIGNEIKIPSGTGIYYENKIEPKPRQALVSPCPQSGANLIYCPLTRIGDGMKDWSSYSAIIEQLTCWFCARYAPTPDVVPQETHDRNTNTLGHKSMAIDEGTSSSRELMVSPGADVNTLVPPQVCPKSNSSKKNKGRRHKNKEPGSKNERPSRKVWSNTEVAALVEAVKKYGIGRWQQVYNEAFKNDDTRNADDMRDKWKSLVKTAGRPREERRGMVPPDELLEEVLELEGAKEVARANGTSKPKRLRS</sequence>
<accession>A0ACC0L602</accession>
<keyword evidence="2" id="KW-1185">Reference proteome</keyword>
<evidence type="ECO:0000313" key="1">
    <source>
        <dbReference type="EMBL" id="KAI8523787.1"/>
    </source>
</evidence>
<dbReference type="Proteomes" id="UP001062846">
    <property type="component" value="Chromosome 13"/>
</dbReference>
<comment type="caution">
    <text evidence="1">The sequence shown here is derived from an EMBL/GenBank/DDBJ whole genome shotgun (WGS) entry which is preliminary data.</text>
</comment>
<gene>
    <name evidence="1" type="ORF">RHMOL_Rhmol13G0099300</name>
</gene>
<protein>
    <submittedName>
        <fullName evidence="1">Uncharacterized protein</fullName>
    </submittedName>
</protein>
<organism evidence="1 2">
    <name type="scientific">Rhododendron molle</name>
    <name type="common">Chinese azalea</name>
    <name type="synonym">Azalea mollis</name>
    <dbReference type="NCBI Taxonomy" id="49168"/>
    <lineage>
        <taxon>Eukaryota</taxon>
        <taxon>Viridiplantae</taxon>
        <taxon>Streptophyta</taxon>
        <taxon>Embryophyta</taxon>
        <taxon>Tracheophyta</taxon>
        <taxon>Spermatophyta</taxon>
        <taxon>Magnoliopsida</taxon>
        <taxon>eudicotyledons</taxon>
        <taxon>Gunneridae</taxon>
        <taxon>Pentapetalae</taxon>
        <taxon>asterids</taxon>
        <taxon>Ericales</taxon>
        <taxon>Ericaceae</taxon>
        <taxon>Ericoideae</taxon>
        <taxon>Rhodoreae</taxon>
        <taxon>Rhododendron</taxon>
    </lineage>
</organism>
<evidence type="ECO:0000313" key="2">
    <source>
        <dbReference type="Proteomes" id="UP001062846"/>
    </source>
</evidence>
<dbReference type="EMBL" id="CM046400">
    <property type="protein sequence ID" value="KAI8523787.1"/>
    <property type="molecule type" value="Genomic_DNA"/>
</dbReference>
<proteinExistence type="predicted"/>